<dbReference type="PANTHER" id="PTHR15827">
    <property type="entry name" value="CYCLIN-DEPENDENT KINASE 2-INTERACTING PROTEIN"/>
    <property type="match status" value="1"/>
</dbReference>
<evidence type="ECO:0000313" key="3">
    <source>
        <dbReference type="Proteomes" id="UP001187471"/>
    </source>
</evidence>
<keyword evidence="1" id="KW-0812">Transmembrane</keyword>
<organism evidence="2 3">
    <name type="scientific">Escallonia rubra</name>
    <dbReference type="NCBI Taxonomy" id="112253"/>
    <lineage>
        <taxon>Eukaryota</taxon>
        <taxon>Viridiplantae</taxon>
        <taxon>Streptophyta</taxon>
        <taxon>Embryophyta</taxon>
        <taxon>Tracheophyta</taxon>
        <taxon>Spermatophyta</taxon>
        <taxon>Magnoliopsida</taxon>
        <taxon>eudicotyledons</taxon>
        <taxon>Gunneridae</taxon>
        <taxon>Pentapetalae</taxon>
        <taxon>asterids</taxon>
        <taxon>campanulids</taxon>
        <taxon>Escalloniales</taxon>
        <taxon>Escalloniaceae</taxon>
        <taxon>Escallonia</taxon>
    </lineage>
</organism>
<feature type="transmembrane region" description="Helical" evidence="1">
    <location>
        <begin position="90"/>
        <end position="112"/>
    </location>
</feature>
<evidence type="ECO:0000256" key="1">
    <source>
        <dbReference type="SAM" id="Phobius"/>
    </source>
</evidence>
<name>A0AA88Q8T6_9ASTE</name>
<evidence type="ECO:0000313" key="2">
    <source>
        <dbReference type="EMBL" id="KAK2965734.1"/>
    </source>
</evidence>
<reference evidence="2" key="1">
    <citation type="submission" date="2022-12" db="EMBL/GenBank/DDBJ databases">
        <title>Draft genome assemblies for two species of Escallonia (Escalloniales).</title>
        <authorList>
            <person name="Chanderbali A."/>
            <person name="Dervinis C."/>
            <person name="Anghel I."/>
            <person name="Soltis D."/>
            <person name="Soltis P."/>
            <person name="Zapata F."/>
        </authorList>
    </citation>
    <scope>NUCLEOTIDE SEQUENCE</scope>
    <source>
        <strain evidence="2">UCBG92.1500</strain>
        <tissue evidence="2">Leaf</tissue>
    </source>
</reference>
<comment type="caution">
    <text evidence="2">The sequence shown here is derived from an EMBL/GenBank/DDBJ whole genome shotgun (WGS) entry which is preliminary data.</text>
</comment>
<accession>A0AA88Q8T6</accession>
<keyword evidence="1" id="KW-0472">Membrane</keyword>
<dbReference type="PANTHER" id="PTHR15827:SF2">
    <property type="entry name" value="CYCLIN-DEPENDENT KINASE 2-INTERACTING PROTEIN"/>
    <property type="match status" value="1"/>
</dbReference>
<dbReference type="EMBL" id="JAVXUO010003185">
    <property type="protein sequence ID" value="KAK2965734.1"/>
    <property type="molecule type" value="Genomic_DNA"/>
</dbReference>
<proteinExistence type="predicted"/>
<keyword evidence="3" id="KW-1185">Reference proteome</keyword>
<sequence length="252" mass="28603">YMKDMELGVLSDMPNIKKKACQKLFKQQELHHSKLLSSYKSMVAVLIHMANTCRSMRCYLKGITGSPLVQFSSCSENNNDSGDGGGIPVFTFWSVSVYGMFSFATLLLYFTLKKVMIVIFSDFREISPGAFSDVCVGIKFEGTDINEQRLLVMELLSLRCEEAPQVNGLHWSDELYQGEFHDLSECNLYSGEAREPVLPKFEGWKSETSNQRPVREVLEVYLTAWLADANIDKYRVDEIFDVVGEEMHVALS</sequence>
<dbReference type="Proteomes" id="UP001187471">
    <property type="component" value="Unassembled WGS sequence"/>
</dbReference>
<protein>
    <submittedName>
        <fullName evidence="2">Uncharacterized protein</fullName>
    </submittedName>
</protein>
<keyword evidence="1" id="KW-1133">Transmembrane helix</keyword>
<dbReference type="AlphaFoldDB" id="A0AA88Q8T6"/>
<gene>
    <name evidence="2" type="ORF">RJ640_003272</name>
</gene>
<feature type="non-terminal residue" evidence="2">
    <location>
        <position position="252"/>
    </location>
</feature>